<evidence type="ECO:0000313" key="4">
    <source>
        <dbReference type="EMBL" id="QYS89774.1"/>
    </source>
</evidence>
<dbReference type="Proteomes" id="UP000824721">
    <property type="component" value="Chromosome"/>
</dbReference>
<keyword evidence="4" id="KW-0808">Transferase</keyword>
<dbReference type="SUPFAM" id="SSF53383">
    <property type="entry name" value="PLP-dependent transferases"/>
    <property type="match status" value="1"/>
</dbReference>
<dbReference type="GO" id="GO:0016846">
    <property type="term" value="F:carbon-sulfur lyase activity"/>
    <property type="evidence" value="ECO:0007669"/>
    <property type="project" value="TreeGrafter"/>
</dbReference>
<comment type="cofactor">
    <cofactor evidence="1 3">
        <name>pyridoxal 5'-phosphate</name>
        <dbReference type="ChEBI" id="CHEBI:597326"/>
    </cofactor>
</comment>
<organism evidence="4">
    <name type="scientific">Flavobacterium columnare</name>
    <dbReference type="NCBI Taxonomy" id="996"/>
    <lineage>
        <taxon>Bacteria</taxon>
        <taxon>Pseudomonadati</taxon>
        <taxon>Bacteroidota</taxon>
        <taxon>Flavobacteriia</taxon>
        <taxon>Flavobacteriales</taxon>
        <taxon>Flavobacteriaceae</taxon>
        <taxon>Flavobacterium</taxon>
    </lineage>
</organism>
<reference evidence="4" key="1">
    <citation type="submission" date="2020-12" db="EMBL/GenBank/DDBJ databases">
        <title>Genome sequencing of genetic groups of Flavobacterium columnare.</title>
        <authorList>
            <person name="Waldbieser G.C."/>
            <person name="Griffin M.J."/>
            <person name="LaFrentz B.R."/>
        </authorList>
    </citation>
    <scope>NUCLEOTIDE SEQUENCE</scope>
    <source>
        <strain evidence="4">90-106</strain>
    </source>
</reference>
<evidence type="ECO:0000256" key="3">
    <source>
        <dbReference type="RuleBase" id="RU362118"/>
    </source>
</evidence>
<dbReference type="InterPro" id="IPR000277">
    <property type="entry name" value="Cys/Met-Metab_PyrdxlP-dep_enz"/>
</dbReference>
<dbReference type="Gene3D" id="3.90.1150.10">
    <property type="entry name" value="Aspartate Aminotransferase, domain 1"/>
    <property type="match status" value="1"/>
</dbReference>
<dbReference type="EMBL" id="CP067378">
    <property type="protein sequence ID" value="QYS89774.1"/>
    <property type="molecule type" value="Genomic_DNA"/>
</dbReference>
<dbReference type="InterPro" id="IPR015424">
    <property type="entry name" value="PyrdxlP-dep_Trfase"/>
</dbReference>
<dbReference type="GO" id="GO:0019346">
    <property type="term" value="P:transsulfuration"/>
    <property type="evidence" value="ECO:0007669"/>
    <property type="project" value="InterPro"/>
</dbReference>
<protein>
    <submittedName>
        <fullName evidence="4">PLP-dependent transferase</fullName>
    </submittedName>
</protein>
<comment type="similarity">
    <text evidence="3">Belongs to the trans-sulfuration enzymes family.</text>
</comment>
<dbReference type="KEGG" id="fdv:JJC05_06050"/>
<gene>
    <name evidence="4" type="ORF">JJC05_06050</name>
</gene>
<name>A0A8G0P8A5_9FLAO</name>
<evidence type="ECO:0000256" key="1">
    <source>
        <dbReference type="ARBA" id="ARBA00001933"/>
    </source>
</evidence>
<dbReference type="GO" id="GO:0030170">
    <property type="term" value="F:pyridoxal phosphate binding"/>
    <property type="evidence" value="ECO:0007669"/>
    <property type="project" value="InterPro"/>
</dbReference>
<dbReference type="InterPro" id="IPR015422">
    <property type="entry name" value="PyrdxlP-dep_Trfase_small"/>
</dbReference>
<dbReference type="Pfam" id="PF01053">
    <property type="entry name" value="Cys_Met_Meta_PP"/>
    <property type="match status" value="1"/>
</dbReference>
<dbReference type="AlphaFoldDB" id="A0A8G0P8A5"/>
<sequence>MARKQMKIIPAVLTVDFQNKCIAESVIKKTKLFGEKVSFGTVDSRVEIPAKMSHATYSEEDLAQIGLTSATVRFSVGLENTKDLIEDIKQAII</sequence>
<dbReference type="GO" id="GO:0016740">
    <property type="term" value="F:transferase activity"/>
    <property type="evidence" value="ECO:0007669"/>
    <property type="project" value="UniProtKB-KW"/>
</dbReference>
<accession>A0A8G0P8A5</accession>
<evidence type="ECO:0000256" key="2">
    <source>
        <dbReference type="ARBA" id="ARBA00022898"/>
    </source>
</evidence>
<proteinExistence type="inferred from homology"/>
<keyword evidence="2 3" id="KW-0663">Pyridoxal phosphate</keyword>
<dbReference type="GO" id="GO:0005737">
    <property type="term" value="C:cytoplasm"/>
    <property type="evidence" value="ECO:0007669"/>
    <property type="project" value="TreeGrafter"/>
</dbReference>
<dbReference type="PANTHER" id="PTHR11808">
    <property type="entry name" value="TRANS-SULFURATION ENZYME FAMILY MEMBER"/>
    <property type="match status" value="1"/>
</dbReference>